<organism evidence="2 3">
    <name type="scientific">Demequina litorisediminis</name>
    <dbReference type="NCBI Taxonomy" id="1849022"/>
    <lineage>
        <taxon>Bacteria</taxon>
        <taxon>Bacillati</taxon>
        <taxon>Actinomycetota</taxon>
        <taxon>Actinomycetes</taxon>
        <taxon>Micrococcales</taxon>
        <taxon>Demequinaceae</taxon>
        <taxon>Demequina</taxon>
    </lineage>
</organism>
<dbReference type="InterPro" id="IPR050166">
    <property type="entry name" value="ABC_transporter_ATP-bind"/>
</dbReference>
<evidence type="ECO:0000313" key="2">
    <source>
        <dbReference type="EMBL" id="GMA34014.1"/>
    </source>
</evidence>
<keyword evidence="3" id="KW-1185">Reference proteome</keyword>
<dbReference type="PANTHER" id="PTHR42788:SF13">
    <property type="entry name" value="ALIPHATIC SULFONATES IMPORT ATP-BINDING PROTEIN SSUB"/>
    <property type="match status" value="1"/>
</dbReference>
<gene>
    <name evidence="2" type="ORF">GCM10025876_02180</name>
</gene>
<name>A0ABQ6I895_9MICO</name>
<dbReference type="EMBL" id="BSUN01000001">
    <property type="protein sequence ID" value="GMA34014.1"/>
    <property type="molecule type" value="Genomic_DNA"/>
</dbReference>
<proteinExistence type="predicted"/>
<evidence type="ECO:0008006" key="4">
    <source>
        <dbReference type="Google" id="ProtNLM"/>
    </source>
</evidence>
<evidence type="ECO:0000256" key="1">
    <source>
        <dbReference type="ARBA" id="ARBA00022448"/>
    </source>
</evidence>
<evidence type="ECO:0000313" key="3">
    <source>
        <dbReference type="Proteomes" id="UP001157125"/>
    </source>
</evidence>
<comment type="caution">
    <text evidence="2">The sequence shown here is derived from an EMBL/GenBank/DDBJ whole genome shotgun (WGS) entry which is preliminary data.</text>
</comment>
<dbReference type="Proteomes" id="UP001157125">
    <property type="component" value="Unassembled WGS sequence"/>
</dbReference>
<protein>
    <recommendedName>
        <fullName evidence="4">NitT/TauT family transport system ATP-binding protein</fullName>
    </recommendedName>
</protein>
<accession>A0ABQ6I895</accession>
<dbReference type="SUPFAM" id="SSF52540">
    <property type="entry name" value="P-loop containing nucleoside triphosphate hydrolases"/>
    <property type="match status" value="1"/>
</dbReference>
<reference evidence="3" key="1">
    <citation type="journal article" date="2019" name="Int. J. Syst. Evol. Microbiol.">
        <title>The Global Catalogue of Microorganisms (GCM) 10K type strain sequencing project: providing services to taxonomists for standard genome sequencing and annotation.</title>
        <authorList>
            <consortium name="The Broad Institute Genomics Platform"/>
            <consortium name="The Broad Institute Genome Sequencing Center for Infectious Disease"/>
            <person name="Wu L."/>
            <person name="Ma J."/>
        </authorList>
    </citation>
    <scope>NUCLEOTIDE SEQUENCE [LARGE SCALE GENOMIC DNA]</scope>
    <source>
        <strain evidence="3">NBRC 112299</strain>
    </source>
</reference>
<dbReference type="InterPro" id="IPR027417">
    <property type="entry name" value="P-loop_NTPase"/>
</dbReference>
<keyword evidence="1" id="KW-0813">Transport</keyword>
<sequence length="78" mass="8807">MSLLRLFHQKSFAGLFITHSVAEAVYLSTRVIVMSGRPGHLVAEFDVPFDMPRDPEIRFTPEFAQLVGEVSHALREAH</sequence>
<dbReference type="RefSeq" id="WP_284327170.1">
    <property type="nucleotide sequence ID" value="NZ_BSUN01000001.1"/>
</dbReference>
<dbReference type="PANTHER" id="PTHR42788">
    <property type="entry name" value="TAURINE IMPORT ATP-BINDING PROTEIN-RELATED"/>
    <property type="match status" value="1"/>
</dbReference>